<gene>
    <name evidence="1" type="ORF">ALC56_05214</name>
</gene>
<sequence>MSLYFIGEMRREQRFWHLNGARNATGSTERQRNDQSSTDNAAFQALAATLIASRIKCGSALLVATRAYDRTRNIYTHTYAVTRPFCTSTLAGGWANLHSVSGLVHLLRWNSLQTSSCSHRESLPFSRLFMLTIAILPLLEDRESPPSVGLYRERVVTRTLLPLFLSFSLTHSFSLSLSHTHTHSRTLSLSFSPPF</sequence>
<proteinExistence type="predicted"/>
<organism evidence="1 2">
    <name type="scientific">Trachymyrmex septentrionalis</name>
    <dbReference type="NCBI Taxonomy" id="34720"/>
    <lineage>
        <taxon>Eukaryota</taxon>
        <taxon>Metazoa</taxon>
        <taxon>Ecdysozoa</taxon>
        <taxon>Arthropoda</taxon>
        <taxon>Hexapoda</taxon>
        <taxon>Insecta</taxon>
        <taxon>Pterygota</taxon>
        <taxon>Neoptera</taxon>
        <taxon>Endopterygota</taxon>
        <taxon>Hymenoptera</taxon>
        <taxon>Apocrita</taxon>
        <taxon>Aculeata</taxon>
        <taxon>Formicoidea</taxon>
        <taxon>Formicidae</taxon>
        <taxon>Myrmicinae</taxon>
        <taxon>Trachymyrmex</taxon>
    </lineage>
</organism>
<accession>A0A195FJT9</accession>
<protein>
    <submittedName>
        <fullName evidence="1">Uncharacterized protein</fullName>
    </submittedName>
</protein>
<evidence type="ECO:0000313" key="1">
    <source>
        <dbReference type="EMBL" id="KYN40269.1"/>
    </source>
</evidence>
<name>A0A195FJT9_9HYME</name>
<evidence type="ECO:0000313" key="2">
    <source>
        <dbReference type="Proteomes" id="UP000078541"/>
    </source>
</evidence>
<dbReference type="AlphaFoldDB" id="A0A195FJT9"/>
<keyword evidence="2" id="KW-1185">Reference proteome</keyword>
<dbReference type="EMBL" id="KQ981523">
    <property type="protein sequence ID" value="KYN40269.1"/>
    <property type="molecule type" value="Genomic_DNA"/>
</dbReference>
<reference evidence="1 2" key="1">
    <citation type="submission" date="2016-03" db="EMBL/GenBank/DDBJ databases">
        <title>Trachymyrmex septentrionalis WGS genome.</title>
        <authorList>
            <person name="Nygaard S."/>
            <person name="Hu H."/>
            <person name="Boomsma J."/>
            <person name="Zhang G."/>
        </authorList>
    </citation>
    <scope>NUCLEOTIDE SEQUENCE [LARGE SCALE GENOMIC DNA]</scope>
    <source>
        <strain evidence="1">Tsep2-gDNA-1</strain>
        <tissue evidence="1">Whole body</tissue>
    </source>
</reference>
<dbReference type="Proteomes" id="UP000078541">
    <property type="component" value="Unassembled WGS sequence"/>
</dbReference>